<proteinExistence type="predicted"/>
<dbReference type="NCBIfam" id="TIGR03930">
    <property type="entry name" value="WXG100_ESAT6"/>
    <property type="match status" value="1"/>
</dbReference>
<reference evidence="2 3" key="1">
    <citation type="submission" date="2021-03" db="EMBL/GenBank/DDBJ databases">
        <title>Complete genome of Streptomyces formicae strain 1H-GS9 (DSM 100524).</title>
        <authorList>
            <person name="Atanasov K.E."/>
            <person name="Altabella T."/>
            <person name="Ferrer A."/>
        </authorList>
    </citation>
    <scope>NUCLEOTIDE SEQUENCE [LARGE SCALE GENOMIC DNA]</scope>
    <source>
        <strain evidence="2 3">1H-GS9</strain>
    </source>
</reference>
<dbReference type="InterPro" id="IPR036689">
    <property type="entry name" value="ESAT-6-like_sf"/>
</dbReference>
<dbReference type="RefSeq" id="WP_242330194.1">
    <property type="nucleotide sequence ID" value="NZ_CP071872.1"/>
</dbReference>
<dbReference type="Pfam" id="PF06013">
    <property type="entry name" value="WXG100"/>
    <property type="match status" value="1"/>
</dbReference>
<dbReference type="InterPro" id="IPR010310">
    <property type="entry name" value="T7SS_ESAT-6-like"/>
</dbReference>
<dbReference type="Gene3D" id="1.10.287.1060">
    <property type="entry name" value="ESAT-6-like"/>
    <property type="match status" value="1"/>
</dbReference>
<evidence type="ECO:0000313" key="3">
    <source>
        <dbReference type="Proteomes" id="UP000828924"/>
    </source>
</evidence>
<dbReference type="Proteomes" id="UP000828924">
    <property type="component" value="Chromosome"/>
</dbReference>
<name>A0ABY3WIV6_9ACTN</name>
<organism evidence="2 3">
    <name type="scientific">Streptomyces formicae</name>
    <dbReference type="NCBI Taxonomy" id="1616117"/>
    <lineage>
        <taxon>Bacteria</taxon>
        <taxon>Bacillati</taxon>
        <taxon>Actinomycetota</taxon>
        <taxon>Actinomycetes</taxon>
        <taxon>Kitasatosporales</taxon>
        <taxon>Streptomycetaceae</taxon>
        <taxon>Streptomyces</taxon>
    </lineage>
</organism>
<feature type="coiled-coil region" evidence="1">
    <location>
        <begin position="56"/>
        <end position="90"/>
    </location>
</feature>
<keyword evidence="3" id="KW-1185">Reference proteome</keyword>
<accession>A0ABY3WIV6</accession>
<evidence type="ECO:0000313" key="2">
    <source>
        <dbReference type="EMBL" id="UNM11625.1"/>
    </source>
</evidence>
<sequence length="111" mass="12333">MSKDLNVTTGELVRLAGKVQTLQNELNSRITSLNGVVDRIQAGWKGAAMQAYDVTQANLNNRLRGVQRDLENLENLIKMAASGFDEQELERIRSFTNMEQSNPNQSAILGI</sequence>
<dbReference type="EMBL" id="CP071872">
    <property type="protein sequence ID" value="UNM11625.1"/>
    <property type="molecule type" value="Genomic_DNA"/>
</dbReference>
<gene>
    <name evidence="2" type="ORF">J4032_08785</name>
</gene>
<evidence type="ECO:0000256" key="1">
    <source>
        <dbReference type="SAM" id="Coils"/>
    </source>
</evidence>
<keyword evidence="1" id="KW-0175">Coiled coil</keyword>
<protein>
    <submittedName>
        <fullName evidence="2">WXG100 family type VII secretion target</fullName>
    </submittedName>
</protein>
<dbReference type="SUPFAM" id="SSF140453">
    <property type="entry name" value="EsxAB dimer-like"/>
    <property type="match status" value="1"/>
</dbReference>